<feature type="compositionally biased region" description="Polar residues" evidence="7">
    <location>
        <begin position="365"/>
        <end position="374"/>
    </location>
</feature>
<evidence type="ECO:0000256" key="5">
    <source>
        <dbReference type="ARBA" id="ARBA00023242"/>
    </source>
</evidence>
<evidence type="ECO:0000259" key="8">
    <source>
        <dbReference type="PROSITE" id="PS51980"/>
    </source>
</evidence>
<name>A0A671QQE5_9TELE</name>
<dbReference type="Gene3D" id="6.10.140.340">
    <property type="match status" value="1"/>
</dbReference>
<dbReference type="PROSITE" id="PS51980">
    <property type="entry name" value="OCEL"/>
    <property type="match status" value="1"/>
</dbReference>
<dbReference type="Ensembl" id="ENSSANT00000077090.1">
    <property type="protein sequence ID" value="ENSSANP00000072511.1"/>
    <property type="gene ID" value="ENSSANG00000036190.1"/>
</dbReference>
<evidence type="ECO:0000256" key="1">
    <source>
        <dbReference type="ARBA" id="ARBA00004123"/>
    </source>
</evidence>
<sequence length="620" mass="70620">MAALCEDGTYGLNCGRKSDRISVLHVKLTETAFKALENYQNCKNAPSSQAMIRFQGLQGRIKIPTIDASNGCHNFDFYLSNYGKDNPQGSFECIHQYISSSGVPHLSSLGTIQDKITICVTNDSCQVTKERVTKAEEDKSKNSTKFIRPGGPFRDKKVQHRKPAPSAPDPVPERKQTTPINPANTIRKCLTNNPVSQRPYRDRVIHLLALRSYKKLELLGRLQRDGISQKDRNSLGSILHQVASLNPKDNSYSLKDFIFREVQRDWPGYTEDERVQCDRILARKLGLNSESVSSSSPTKEPTSPLKRQPETDFIDPLMSKKPRISHLRNRGTPSASGRHSSETKDKKPAPTAACPGPSFHPPPVTASSSNSPSTPEGRGSQDLPLDQSSICGNSSASYAPHSHTPSPPSQPVSTTSPFRDGNGSKKPKKSKKHKDKERKREGEQKKDKDKDQKRDREHHREDHCDKEAQPRKKHRNEAEQKHIPANISHESDREGLFCHSLIVLVLFYCSKYTAVISMDQRQHYKNDFNAEYDEYRILHARVESVTRRFTKLEAQCRRLAPGTKKYQEVHEQVLQEYKKIKRHSPNYYEEKQRCEYLHNKLAHIKRLIADFDQRRAQSWL</sequence>
<evidence type="ECO:0000256" key="3">
    <source>
        <dbReference type="ARBA" id="ARBA00023015"/>
    </source>
</evidence>
<dbReference type="Pfam" id="PF10390">
    <property type="entry name" value="ELL"/>
    <property type="match status" value="1"/>
</dbReference>
<feature type="compositionally biased region" description="Basic residues" evidence="7">
    <location>
        <begin position="425"/>
        <end position="437"/>
    </location>
</feature>
<feature type="compositionally biased region" description="Basic and acidic residues" evidence="7">
    <location>
        <begin position="339"/>
        <end position="348"/>
    </location>
</feature>
<dbReference type="GO" id="GO:0006368">
    <property type="term" value="P:transcription elongation by RNA polymerase II"/>
    <property type="evidence" value="ECO:0007669"/>
    <property type="project" value="InterPro"/>
</dbReference>
<feature type="compositionally biased region" description="Basic residues" evidence="7">
    <location>
        <begin position="320"/>
        <end position="329"/>
    </location>
</feature>
<accession>A0A671QQE5</accession>
<feature type="compositionally biased region" description="Low complexity" evidence="7">
    <location>
        <begin position="289"/>
        <end position="304"/>
    </location>
</feature>
<feature type="compositionally biased region" description="Low complexity" evidence="7">
    <location>
        <begin position="394"/>
        <end position="404"/>
    </location>
</feature>
<dbReference type="Proteomes" id="UP000472260">
    <property type="component" value="Unassembled WGS sequence"/>
</dbReference>
<feature type="compositionally biased region" description="Basic and acidic residues" evidence="7">
    <location>
        <begin position="438"/>
        <end position="482"/>
    </location>
</feature>
<comment type="subcellular location">
    <subcellularLocation>
        <location evidence="1">Nucleus</location>
    </subcellularLocation>
</comment>
<gene>
    <name evidence="9" type="primary">ell2</name>
</gene>
<evidence type="ECO:0000256" key="6">
    <source>
        <dbReference type="PROSITE-ProRule" id="PRU01324"/>
    </source>
</evidence>
<dbReference type="Pfam" id="PF07303">
    <property type="entry name" value="Occludin_ELL"/>
    <property type="match status" value="1"/>
</dbReference>
<dbReference type="PANTHER" id="PTHR23288:SF8">
    <property type="entry name" value="RNA POLYMERASE II ELONGATION FACTOR ELL2"/>
    <property type="match status" value="1"/>
</dbReference>
<feature type="region of interest" description="Disordered" evidence="7">
    <location>
        <begin position="287"/>
        <end position="487"/>
    </location>
</feature>
<dbReference type="GO" id="GO:0008023">
    <property type="term" value="C:transcription elongation factor complex"/>
    <property type="evidence" value="ECO:0007669"/>
    <property type="project" value="InterPro"/>
</dbReference>
<dbReference type="InterPro" id="IPR031176">
    <property type="entry name" value="ELL/occludin"/>
</dbReference>
<feature type="domain" description="OCEL" evidence="8">
    <location>
        <begin position="506"/>
        <end position="616"/>
    </location>
</feature>
<keyword evidence="4" id="KW-0804">Transcription</keyword>
<evidence type="ECO:0000256" key="2">
    <source>
        <dbReference type="ARBA" id="ARBA00009171"/>
    </source>
</evidence>
<dbReference type="GO" id="GO:0000987">
    <property type="term" value="F:cis-regulatory region sequence-specific DNA binding"/>
    <property type="evidence" value="ECO:0007669"/>
    <property type="project" value="TreeGrafter"/>
</dbReference>
<dbReference type="InterPro" id="IPR010844">
    <property type="entry name" value="Occludin_ELL"/>
</dbReference>
<dbReference type="SUPFAM" id="SSF144292">
    <property type="entry name" value="occludin/ELL-like"/>
    <property type="match status" value="1"/>
</dbReference>
<keyword evidence="5" id="KW-0539">Nucleus</keyword>
<proteinExistence type="inferred from homology"/>
<evidence type="ECO:0000256" key="4">
    <source>
        <dbReference type="ARBA" id="ARBA00023163"/>
    </source>
</evidence>
<reference evidence="9" key="2">
    <citation type="submission" date="2025-09" db="UniProtKB">
        <authorList>
            <consortium name="Ensembl"/>
        </authorList>
    </citation>
    <scope>IDENTIFICATION</scope>
</reference>
<dbReference type="Gene3D" id="1.10.10.2670">
    <property type="entry name" value="E3 ubiquitin-protein ligase"/>
    <property type="match status" value="1"/>
</dbReference>
<comment type="similarity">
    <text evidence="2 6">Belongs to the ELL/occludin family.</text>
</comment>
<keyword evidence="3" id="KW-0805">Transcription regulation</keyword>
<organism evidence="9 10">
    <name type="scientific">Sinocyclocheilus anshuiensis</name>
    <dbReference type="NCBI Taxonomy" id="1608454"/>
    <lineage>
        <taxon>Eukaryota</taxon>
        <taxon>Metazoa</taxon>
        <taxon>Chordata</taxon>
        <taxon>Craniata</taxon>
        <taxon>Vertebrata</taxon>
        <taxon>Euteleostomi</taxon>
        <taxon>Actinopterygii</taxon>
        <taxon>Neopterygii</taxon>
        <taxon>Teleostei</taxon>
        <taxon>Ostariophysi</taxon>
        <taxon>Cypriniformes</taxon>
        <taxon>Cyprinidae</taxon>
        <taxon>Cyprininae</taxon>
        <taxon>Sinocyclocheilus</taxon>
    </lineage>
</organism>
<dbReference type="GO" id="GO:0042795">
    <property type="term" value="P:snRNA transcription by RNA polymerase II"/>
    <property type="evidence" value="ECO:0007669"/>
    <property type="project" value="TreeGrafter"/>
</dbReference>
<dbReference type="GO" id="GO:0032968">
    <property type="term" value="P:positive regulation of transcription elongation by RNA polymerase II"/>
    <property type="evidence" value="ECO:0007669"/>
    <property type="project" value="TreeGrafter"/>
</dbReference>
<evidence type="ECO:0000313" key="10">
    <source>
        <dbReference type="Proteomes" id="UP000472260"/>
    </source>
</evidence>
<dbReference type="InterPro" id="IPR036390">
    <property type="entry name" value="WH_DNA-bd_sf"/>
</dbReference>
<keyword evidence="10" id="KW-1185">Reference proteome</keyword>
<protein>
    <recommendedName>
        <fullName evidence="8">OCEL domain-containing protein</fullName>
    </recommendedName>
</protein>
<evidence type="ECO:0000256" key="7">
    <source>
        <dbReference type="SAM" id="MobiDB-lite"/>
    </source>
</evidence>
<dbReference type="InterPro" id="IPR019464">
    <property type="entry name" value="ELL_N"/>
</dbReference>
<evidence type="ECO:0000313" key="9">
    <source>
        <dbReference type="Ensembl" id="ENSSANP00000072511.1"/>
    </source>
</evidence>
<dbReference type="PANTHER" id="PTHR23288">
    <property type="entry name" value="OCCLUDIN AND RNA POLYMERASE II ELONGATION FACTOR ELL"/>
    <property type="match status" value="1"/>
</dbReference>
<dbReference type="SUPFAM" id="SSF46785">
    <property type="entry name" value="Winged helix' DNA-binding domain"/>
    <property type="match status" value="1"/>
</dbReference>
<dbReference type="AlphaFoldDB" id="A0A671QQE5"/>
<dbReference type="InterPro" id="IPR042065">
    <property type="entry name" value="E3_ELL-like"/>
</dbReference>
<feature type="region of interest" description="Disordered" evidence="7">
    <location>
        <begin position="135"/>
        <end position="180"/>
    </location>
</feature>
<reference evidence="9" key="1">
    <citation type="submission" date="2025-08" db="UniProtKB">
        <authorList>
            <consortium name="Ensembl"/>
        </authorList>
    </citation>
    <scope>IDENTIFICATION</scope>
</reference>